<evidence type="ECO:0000256" key="7">
    <source>
        <dbReference type="PROSITE-ProRule" id="PRU01360"/>
    </source>
</evidence>
<sequence length="1017" mass="112363">MRTKFAFISALFLLFIGQVVFAQVTGTVQDDYGPVVDAEVTVRGGDASAITDENGSFSIDAQVGNVLVVTDAMGTSKDFTVNKLNMGTLTFGADVELDVVTITKSIFDPGAVSNAGVTRVDAQVIETQTPSLSVDQMLAGKISGLNSVGQQGGSPGSVGNVVIRGAVGLNGGVKSPLYIVNGAYLNEDDVNSINPNDIESIDVLKEASQLAVYGSRGANGVVIIKTKSAKKGQSIINYRTSFGYSELMDLNNVEVMGSRQLLEFQNQLSSSVDDEGMPTGVGIARTPEEIEALSQINTDWNDEYTKGGFLTSHYLSIANAGDRSSSNFSVGYDQNTGNIIYYKGFERITSSFNNVVQVNDRFSYGVNVSGSYTERDNPRDRYNGQNPFFNILRNTPYSTVYQMDEDGNPVLDQYGDPVFNQAVSANSYNALDEMKYTYRSQRNFRLFGSGYLALEVFKNVTARTTFGATYDRTQVESFGQPRSHLSNLLGYNGYKSDSSSDRLDYNWRNEVTYGNSWGRHNLSVTAATEYINENNYYSLINSRGFPNNFQNVQVLATVVPGDTYTNRWLITRFGYLGSVAYDFGGKYFVNGYVRRDGTSLAGFDNQYGTFWGASLGWDVAKESFFDSQRWLNNLILRASYGEVGDDSGLEVYSNLSAIAQATHTGSATPISYPDGIANDDVTWETNAKLNLGFDFGMFNRRLTGTFAWFQDNRRDFLFDQALAAEAGGYSVSVNAGELQTNGFEIELNYDILRIKDGLNLSVYGNFTNIGYEVKELTDGLNQIFPSGAFESMVHEVGQEPFTFFMVRYAGVNPDNGNAQYYDIDGNITEKYDATDAVTLDGKSPFPKYYGGFGLTAEYKGFNLRADFNYQGGNYLYNNTYELGTELNPDNDGYNYFVDAANYWQNPGDTGVFQKPSVNGFEYSDQFLEKGDYILFRTLELGYTFKEDLFKNLPVRGMRVYGQIQNLALWTDYHGNPIQGTGASESSNVQNEGYVSGAFSLYSYPLTRAYSLGINLTF</sequence>
<dbReference type="SUPFAM" id="SSF56935">
    <property type="entry name" value="Porins"/>
    <property type="match status" value="1"/>
</dbReference>
<feature type="domain" description="TonB-dependent receptor plug" evidence="9">
    <location>
        <begin position="115"/>
        <end position="221"/>
    </location>
</feature>
<dbReference type="Gene3D" id="2.40.170.20">
    <property type="entry name" value="TonB-dependent receptor, beta-barrel domain"/>
    <property type="match status" value="1"/>
</dbReference>
<feature type="signal peptide" evidence="8">
    <location>
        <begin position="1"/>
        <end position="22"/>
    </location>
</feature>
<evidence type="ECO:0000256" key="6">
    <source>
        <dbReference type="ARBA" id="ARBA00023237"/>
    </source>
</evidence>
<gene>
    <name evidence="10" type="ORF">HU137_03695</name>
</gene>
<evidence type="ECO:0000256" key="1">
    <source>
        <dbReference type="ARBA" id="ARBA00004571"/>
    </source>
</evidence>
<accession>A0A838ZR89</accession>
<keyword evidence="2 7" id="KW-0813">Transport</keyword>
<name>A0A838ZR89_9FLAO</name>
<evidence type="ECO:0000256" key="3">
    <source>
        <dbReference type="ARBA" id="ARBA00022452"/>
    </source>
</evidence>
<dbReference type="Proteomes" id="UP000552241">
    <property type="component" value="Unassembled WGS sequence"/>
</dbReference>
<comment type="caution">
    <text evidence="10">The sequence shown here is derived from an EMBL/GenBank/DDBJ whole genome shotgun (WGS) entry which is preliminary data.</text>
</comment>
<dbReference type="Pfam" id="PF07715">
    <property type="entry name" value="Plug"/>
    <property type="match status" value="1"/>
</dbReference>
<evidence type="ECO:0000259" key="9">
    <source>
        <dbReference type="Pfam" id="PF07715"/>
    </source>
</evidence>
<dbReference type="InterPro" id="IPR037066">
    <property type="entry name" value="Plug_dom_sf"/>
</dbReference>
<dbReference type="RefSeq" id="WP_182042453.1">
    <property type="nucleotide sequence ID" value="NZ_JACDZE010000001.1"/>
</dbReference>
<dbReference type="NCBIfam" id="TIGR04056">
    <property type="entry name" value="OMP_RagA_SusC"/>
    <property type="match status" value="1"/>
</dbReference>
<dbReference type="InterPro" id="IPR008969">
    <property type="entry name" value="CarboxyPept-like_regulatory"/>
</dbReference>
<evidence type="ECO:0000256" key="8">
    <source>
        <dbReference type="SAM" id="SignalP"/>
    </source>
</evidence>
<keyword evidence="3 7" id="KW-1134">Transmembrane beta strand</keyword>
<feature type="chain" id="PRO_5032527883" evidence="8">
    <location>
        <begin position="23"/>
        <end position="1017"/>
    </location>
</feature>
<keyword evidence="4 7" id="KW-0812">Transmembrane</keyword>
<dbReference type="GO" id="GO:0009279">
    <property type="term" value="C:cell outer membrane"/>
    <property type="evidence" value="ECO:0007669"/>
    <property type="project" value="UniProtKB-SubCell"/>
</dbReference>
<comment type="similarity">
    <text evidence="7">Belongs to the TonB-dependent receptor family.</text>
</comment>
<dbReference type="InterPro" id="IPR023996">
    <property type="entry name" value="TonB-dep_OMP_SusC/RagA"/>
</dbReference>
<dbReference type="NCBIfam" id="TIGR04057">
    <property type="entry name" value="SusC_RagA_signa"/>
    <property type="match status" value="1"/>
</dbReference>
<organism evidence="10 11">
    <name type="scientific">Moheibacter lacus</name>
    <dbReference type="NCBI Taxonomy" id="2745851"/>
    <lineage>
        <taxon>Bacteria</taxon>
        <taxon>Pseudomonadati</taxon>
        <taxon>Bacteroidota</taxon>
        <taxon>Flavobacteriia</taxon>
        <taxon>Flavobacteriales</taxon>
        <taxon>Weeksellaceae</taxon>
        <taxon>Moheibacter</taxon>
    </lineage>
</organism>
<protein>
    <submittedName>
        <fullName evidence="10">SusC/RagA family TonB-linked outer membrane protein</fullName>
    </submittedName>
</protein>
<keyword evidence="8" id="KW-0732">Signal</keyword>
<proteinExistence type="inferred from homology"/>
<dbReference type="PROSITE" id="PS52016">
    <property type="entry name" value="TONB_DEPENDENT_REC_3"/>
    <property type="match status" value="1"/>
</dbReference>
<keyword evidence="5 7" id="KW-0472">Membrane</keyword>
<dbReference type="InterPro" id="IPR023997">
    <property type="entry name" value="TonB-dep_OMP_SusC/RagA_CS"/>
</dbReference>
<dbReference type="InterPro" id="IPR039426">
    <property type="entry name" value="TonB-dep_rcpt-like"/>
</dbReference>
<dbReference type="InterPro" id="IPR012910">
    <property type="entry name" value="Plug_dom"/>
</dbReference>
<dbReference type="InterPro" id="IPR036942">
    <property type="entry name" value="Beta-barrel_TonB_sf"/>
</dbReference>
<dbReference type="SUPFAM" id="SSF49464">
    <property type="entry name" value="Carboxypeptidase regulatory domain-like"/>
    <property type="match status" value="1"/>
</dbReference>
<dbReference type="EMBL" id="JACDZE010000001">
    <property type="protein sequence ID" value="MBA5628872.1"/>
    <property type="molecule type" value="Genomic_DNA"/>
</dbReference>
<dbReference type="AlphaFoldDB" id="A0A838ZR89"/>
<keyword evidence="6 7" id="KW-0998">Cell outer membrane</keyword>
<keyword evidence="11" id="KW-1185">Reference proteome</keyword>
<evidence type="ECO:0000313" key="11">
    <source>
        <dbReference type="Proteomes" id="UP000552241"/>
    </source>
</evidence>
<evidence type="ECO:0000313" key="10">
    <source>
        <dbReference type="EMBL" id="MBA5628872.1"/>
    </source>
</evidence>
<dbReference type="Gene3D" id="2.170.130.10">
    <property type="entry name" value="TonB-dependent receptor, plug domain"/>
    <property type="match status" value="1"/>
</dbReference>
<evidence type="ECO:0000256" key="2">
    <source>
        <dbReference type="ARBA" id="ARBA00022448"/>
    </source>
</evidence>
<reference evidence="10 11" key="1">
    <citation type="submission" date="2020-07" db="EMBL/GenBank/DDBJ databases">
        <title>Moheibacter lacus sp. nov., a member of the family Flavobacteriaceae isolated from freshwater lake sediment.</title>
        <authorList>
            <person name="Liu Y."/>
        </authorList>
    </citation>
    <scope>NUCLEOTIDE SEQUENCE [LARGE SCALE GENOMIC DNA]</scope>
    <source>
        <strain evidence="10 11">BDHS18</strain>
    </source>
</reference>
<evidence type="ECO:0000256" key="4">
    <source>
        <dbReference type="ARBA" id="ARBA00022692"/>
    </source>
</evidence>
<evidence type="ECO:0000256" key="5">
    <source>
        <dbReference type="ARBA" id="ARBA00023136"/>
    </source>
</evidence>
<comment type="subcellular location">
    <subcellularLocation>
        <location evidence="1 7">Cell outer membrane</location>
        <topology evidence="1 7">Multi-pass membrane protein</topology>
    </subcellularLocation>
</comment>